<dbReference type="InterPro" id="IPR009594">
    <property type="entry name" value="Tscrpt_reg_HTH_AraC_N"/>
</dbReference>
<dbReference type="GO" id="GO:0003700">
    <property type="term" value="F:DNA-binding transcription factor activity"/>
    <property type="evidence" value="ECO:0007669"/>
    <property type="project" value="InterPro"/>
</dbReference>
<dbReference type="Gene3D" id="1.10.10.60">
    <property type="entry name" value="Homeodomain-like"/>
    <property type="match status" value="2"/>
</dbReference>
<sequence>MPPSPCATAPASAPAPAAAIAAMRGELIEWLDRLSNGHDGKHATAIAGLTINRMSAPQPPQHVIQTPAFSVIAQGHKQLSLGQAHHTYDPMHYMVSAVNLPVMACVDGATPDRPYLGLRLDLDIALLERLVHEMPLPRMDTDDPGHGLQVEQLEAPLLDAVLRLLRLLETPEDIAVLAPMVQREILYRLLSGTRGAALSRIALRDSHAGRVRAATALLRERFDQTVSMTALAREVHMSVSTLHHHFRAVTAMSPLQFQKRVRLEEARRLLLGGGLDITAIAGQVGYESPSQFSREYRRLFGDSPRADRRRWLEQGMSAGTVIR</sequence>
<dbReference type="PANTHER" id="PTHR43436">
    <property type="entry name" value="ARAC-FAMILY TRANSCRIPTIONAL REGULATOR"/>
    <property type="match status" value="1"/>
</dbReference>
<evidence type="ECO:0000256" key="2">
    <source>
        <dbReference type="ARBA" id="ARBA00023163"/>
    </source>
</evidence>
<dbReference type="Pfam" id="PF12833">
    <property type="entry name" value="HTH_18"/>
    <property type="match status" value="1"/>
</dbReference>
<dbReference type="AlphaFoldDB" id="A0A1I1MK05"/>
<dbReference type="RefSeq" id="WP_245743106.1">
    <property type="nucleotide sequence ID" value="NZ_FOLY01000007.1"/>
</dbReference>
<dbReference type="EMBL" id="FOLY01000007">
    <property type="protein sequence ID" value="SFC85721.1"/>
    <property type="molecule type" value="Genomic_DNA"/>
</dbReference>
<reference evidence="5" key="1">
    <citation type="submission" date="2016-10" db="EMBL/GenBank/DDBJ databases">
        <authorList>
            <person name="Varghese N."/>
            <person name="Submissions S."/>
        </authorList>
    </citation>
    <scope>NUCLEOTIDE SEQUENCE [LARGE SCALE GENOMIC DNA]</scope>
    <source>
        <strain evidence="5">DSM 23439</strain>
    </source>
</reference>
<organism evidence="4 5">
    <name type="scientific">Kushneria avicenniae</name>
    <dbReference type="NCBI Taxonomy" id="402385"/>
    <lineage>
        <taxon>Bacteria</taxon>
        <taxon>Pseudomonadati</taxon>
        <taxon>Pseudomonadota</taxon>
        <taxon>Gammaproteobacteria</taxon>
        <taxon>Oceanospirillales</taxon>
        <taxon>Halomonadaceae</taxon>
        <taxon>Kushneria</taxon>
    </lineage>
</organism>
<keyword evidence="2" id="KW-0804">Transcription</keyword>
<dbReference type="STRING" id="402385.SAMN05421848_3006"/>
<evidence type="ECO:0000313" key="4">
    <source>
        <dbReference type="EMBL" id="SFC85721.1"/>
    </source>
</evidence>
<name>A0A1I1MK05_9GAMM</name>
<dbReference type="InterPro" id="IPR018060">
    <property type="entry name" value="HTH_AraC"/>
</dbReference>
<gene>
    <name evidence="4" type="ORF">SAMN05421848_3006</name>
</gene>
<dbReference type="PANTHER" id="PTHR43436:SF1">
    <property type="entry name" value="TRANSCRIPTIONAL REGULATORY PROTEIN"/>
    <property type="match status" value="1"/>
</dbReference>
<accession>A0A1I1MK05</accession>
<evidence type="ECO:0000259" key="3">
    <source>
        <dbReference type="PROSITE" id="PS01124"/>
    </source>
</evidence>
<dbReference type="SMART" id="SM00342">
    <property type="entry name" value="HTH_ARAC"/>
    <property type="match status" value="1"/>
</dbReference>
<dbReference type="Pfam" id="PF06719">
    <property type="entry name" value="AraC_N"/>
    <property type="match status" value="1"/>
</dbReference>
<keyword evidence="1" id="KW-0805">Transcription regulation</keyword>
<dbReference type="GO" id="GO:0043565">
    <property type="term" value="F:sequence-specific DNA binding"/>
    <property type="evidence" value="ECO:0007669"/>
    <property type="project" value="InterPro"/>
</dbReference>
<dbReference type="Proteomes" id="UP000199046">
    <property type="component" value="Unassembled WGS sequence"/>
</dbReference>
<protein>
    <submittedName>
        <fullName evidence="4">AraC-type DNA-binding protein</fullName>
    </submittedName>
</protein>
<dbReference type="InterPro" id="IPR009057">
    <property type="entry name" value="Homeodomain-like_sf"/>
</dbReference>
<keyword evidence="4" id="KW-0238">DNA-binding</keyword>
<dbReference type="PROSITE" id="PS01124">
    <property type="entry name" value="HTH_ARAC_FAMILY_2"/>
    <property type="match status" value="1"/>
</dbReference>
<dbReference type="SUPFAM" id="SSF46689">
    <property type="entry name" value="Homeodomain-like"/>
    <property type="match status" value="2"/>
</dbReference>
<evidence type="ECO:0000256" key="1">
    <source>
        <dbReference type="ARBA" id="ARBA00023015"/>
    </source>
</evidence>
<evidence type="ECO:0000313" key="5">
    <source>
        <dbReference type="Proteomes" id="UP000199046"/>
    </source>
</evidence>
<feature type="domain" description="HTH araC/xylS-type" evidence="3">
    <location>
        <begin position="212"/>
        <end position="310"/>
    </location>
</feature>
<proteinExistence type="predicted"/>
<keyword evidence="5" id="KW-1185">Reference proteome</keyword>